<evidence type="ECO:0000256" key="6">
    <source>
        <dbReference type="ARBA" id="ARBA00023180"/>
    </source>
</evidence>
<dbReference type="InterPro" id="IPR015500">
    <property type="entry name" value="Peptidase_S8_subtilisin-rel"/>
</dbReference>
<dbReference type="PANTHER" id="PTHR10795">
    <property type="entry name" value="PROPROTEIN CONVERTASE SUBTILISIN/KEXIN"/>
    <property type="match status" value="1"/>
</dbReference>
<dbReference type="PROSITE" id="PS51892">
    <property type="entry name" value="SUBTILASE"/>
    <property type="match status" value="1"/>
</dbReference>
<dbReference type="Pfam" id="PF17766">
    <property type="entry name" value="fn3_6"/>
    <property type="match status" value="1"/>
</dbReference>
<feature type="active site" description="Charge relay system" evidence="7 8">
    <location>
        <position position="535"/>
    </location>
</feature>
<dbReference type="SUPFAM" id="SSF52743">
    <property type="entry name" value="Subtilisin-like"/>
    <property type="match status" value="1"/>
</dbReference>
<reference evidence="15" key="1">
    <citation type="submission" date="2024-07" db="EMBL/GenBank/DDBJ databases">
        <title>Two chromosome-level genome assemblies of Korean endemic species Abeliophyllum distichum and Forsythia ovata (Oleaceae).</title>
        <authorList>
            <person name="Jang H."/>
        </authorList>
    </citation>
    <scope>NUCLEOTIDE SEQUENCE [LARGE SCALE GENOMIC DNA]</scope>
</reference>
<dbReference type="InterPro" id="IPR003137">
    <property type="entry name" value="PA_domain"/>
</dbReference>
<feature type="active site" description="Charge relay system" evidence="7 8">
    <location>
        <position position="209"/>
    </location>
</feature>
<dbReference type="AlphaFoldDB" id="A0ABD1TVT1"/>
<evidence type="ECO:0000256" key="4">
    <source>
        <dbReference type="ARBA" id="ARBA00022801"/>
    </source>
</evidence>
<keyword evidence="5 8" id="KW-0720">Serine protease</keyword>
<dbReference type="Gene3D" id="3.30.70.80">
    <property type="entry name" value="Peptidase S8 propeptide/proteinase inhibitor I9"/>
    <property type="match status" value="1"/>
</dbReference>
<dbReference type="EMBL" id="JBFOLK010000004">
    <property type="protein sequence ID" value="KAL2516831.1"/>
    <property type="molecule type" value="Genomic_DNA"/>
</dbReference>
<dbReference type="GO" id="GO:0006508">
    <property type="term" value="P:proteolysis"/>
    <property type="evidence" value="ECO:0007669"/>
    <property type="project" value="UniProtKB-KW"/>
</dbReference>
<dbReference type="InterPro" id="IPR037045">
    <property type="entry name" value="S8pro/Inhibitor_I9_sf"/>
</dbReference>
<dbReference type="CDD" id="cd04852">
    <property type="entry name" value="Peptidases_S8_3"/>
    <property type="match status" value="1"/>
</dbReference>
<feature type="domain" description="Inhibitor I9" evidence="12">
    <location>
        <begin position="32"/>
        <end position="112"/>
    </location>
</feature>
<evidence type="ECO:0000256" key="1">
    <source>
        <dbReference type="ARBA" id="ARBA00011073"/>
    </source>
</evidence>
<dbReference type="CDD" id="cd02120">
    <property type="entry name" value="PA_subtilisin_like"/>
    <property type="match status" value="1"/>
</dbReference>
<dbReference type="PRINTS" id="PR00723">
    <property type="entry name" value="SUBTILISIN"/>
</dbReference>
<feature type="signal peptide" evidence="9">
    <location>
        <begin position="1"/>
        <end position="22"/>
    </location>
</feature>
<dbReference type="InterPro" id="IPR034197">
    <property type="entry name" value="Peptidases_S8_3"/>
</dbReference>
<keyword evidence="3 9" id="KW-0732">Signal</keyword>
<dbReference type="InterPro" id="IPR000209">
    <property type="entry name" value="Peptidase_S8/S53_dom"/>
</dbReference>
<dbReference type="SUPFAM" id="SSF52025">
    <property type="entry name" value="PA domain"/>
    <property type="match status" value="1"/>
</dbReference>
<accession>A0ABD1TVT1</accession>
<dbReference type="Pfam" id="PF05922">
    <property type="entry name" value="Inhibitor_I9"/>
    <property type="match status" value="1"/>
</dbReference>
<keyword evidence="4 8" id="KW-0378">Hydrolase</keyword>
<evidence type="ECO:0000313" key="15">
    <source>
        <dbReference type="Proteomes" id="UP001604336"/>
    </source>
</evidence>
<feature type="domain" description="PA" evidence="11">
    <location>
        <begin position="367"/>
        <end position="454"/>
    </location>
</feature>
<dbReference type="Gene3D" id="3.40.50.200">
    <property type="entry name" value="Peptidase S8/S53 domain"/>
    <property type="match status" value="1"/>
</dbReference>
<dbReference type="FunFam" id="3.40.50.200:FF:000006">
    <property type="entry name" value="Subtilisin-like protease SBT1.5"/>
    <property type="match status" value="1"/>
</dbReference>
<keyword evidence="6" id="KW-0325">Glycoprotein</keyword>
<evidence type="ECO:0000256" key="2">
    <source>
        <dbReference type="ARBA" id="ARBA00022670"/>
    </source>
</evidence>
<sequence>MVVFTLFALISFFISFPDLSNGNAFPSRELKTYIVHVKKPEGHIFTLSDDTKNYHKSFLPNTISDADHDQDRLLYSYQNVISGFSARLKEDEIQAMKQKDGFISAHPERVLHPLTTHTPSFLGLHQEMGFWKQSNFGKGVIIGVLDGGIFPSHPSFSGEGMPPPPAKWKGKCEFKASECNNKLIGARSFNVAANTSQVDDESPLDDDGHGTHTASTAAGGFVSRADVLGNAYGTAVGMAPQAHLAIYKVCFGPNCPESDILAGLDAAVEDGVDVISISLGEESVPFFQDSTAIASFAAIQKGIFVSCAAGNSGPFTETISNEAPWILTVGASNIDRSIRATAKLGNGETFDGESVFQPKDFPSTLMPLVYAGSNGKQDSAFCANGSLAGIDVKGKIVMCERGGGIARLDKGQEVKNAGGSGMILANQEADGFSTSADPHVLPATHVTHAAGLKIKAYMNSMNSPMAGLLFRGTIIGDPLAPAVASFSSRGPSLASPGILKPDIIGPGANILAAWPFPLDGNMNSKLTFNIESGTSMSCPHLSGIAALLKSSHPNWSPAAIKSAIMTSADLMNLKGTPIVDQTLQPADILSTGAGHVNPSKANDPGLIYDIEPNDYIPYLCGLGYTDEQVGTIAHRSVNCTAKIPEGQLNYPTFSVALGPYQTFTRTVTNVGEPYSSYAVKVVAPQGVNIIIKPDRLYFTKVNQKLSYSVTFSSSKGKMNTTFTQGYLEWVSNKHTVRSVISIKFV</sequence>
<dbReference type="InterPro" id="IPR045051">
    <property type="entry name" value="SBT"/>
</dbReference>
<feature type="active site" description="Charge relay system" evidence="7 8">
    <location>
        <position position="146"/>
    </location>
</feature>
<evidence type="ECO:0000256" key="9">
    <source>
        <dbReference type="SAM" id="SignalP"/>
    </source>
</evidence>
<feature type="chain" id="PRO_5044895887" evidence="9">
    <location>
        <begin position="23"/>
        <end position="745"/>
    </location>
</feature>
<dbReference type="Pfam" id="PF00082">
    <property type="entry name" value="Peptidase_S8"/>
    <property type="match status" value="1"/>
</dbReference>
<dbReference type="InterPro" id="IPR010259">
    <property type="entry name" value="S8pro/Inhibitor_I9"/>
</dbReference>
<dbReference type="FunFam" id="3.50.30.30:FF:000005">
    <property type="entry name" value="subtilisin-like protease SBT1.5"/>
    <property type="match status" value="1"/>
</dbReference>
<evidence type="ECO:0000259" key="12">
    <source>
        <dbReference type="Pfam" id="PF05922"/>
    </source>
</evidence>
<dbReference type="Gene3D" id="2.60.40.2310">
    <property type="match status" value="1"/>
</dbReference>
<evidence type="ECO:0000259" key="10">
    <source>
        <dbReference type="Pfam" id="PF00082"/>
    </source>
</evidence>
<feature type="domain" description="Subtilisin-like protease fibronectin type-III" evidence="13">
    <location>
        <begin position="647"/>
        <end position="742"/>
    </location>
</feature>
<evidence type="ECO:0000259" key="11">
    <source>
        <dbReference type="Pfam" id="PF02225"/>
    </source>
</evidence>
<keyword evidence="15" id="KW-1185">Reference proteome</keyword>
<evidence type="ECO:0000256" key="5">
    <source>
        <dbReference type="ARBA" id="ARBA00022825"/>
    </source>
</evidence>
<dbReference type="GO" id="GO:0004252">
    <property type="term" value="F:serine-type endopeptidase activity"/>
    <property type="evidence" value="ECO:0007669"/>
    <property type="project" value="UniProtKB-UniRule"/>
</dbReference>
<dbReference type="Gene3D" id="3.50.30.30">
    <property type="match status" value="1"/>
</dbReference>
<comment type="similarity">
    <text evidence="1 8">Belongs to the peptidase S8 family.</text>
</comment>
<evidence type="ECO:0000256" key="8">
    <source>
        <dbReference type="PROSITE-ProRule" id="PRU01240"/>
    </source>
</evidence>
<organism evidence="14 15">
    <name type="scientific">Abeliophyllum distichum</name>
    <dbReference type="NCBI Taxonomy" id="126358"/>
    <lineage>
        <taxon>Eukaryota</taxon>
        <taxon>Viridiplantae</taxon>
        <taxon>Streptophyta</taxon>
        <taxon>Embryophyta</taxon>
        <taxon>Tracheophyta</taxon>
        <taxon>Spermatophyta</taxon>
        <taxon>Magnoliopsida</taxon>
        <taxon>eudicotyledons</taxon>
        <taxon>Gunneridae</taxon>
        <taxon>Pentapetalae</taxon>
        <taxon>asterids</taxon>
        <taxon>lamiids</taxon>
        <taxon>Lamiales</taxon>
        <taxon>Oleaceae</taxon>
        <taxon>Forsythieae</taxon>
        <taxon>Abeliophyllum</taxon>
    </lineage>
</organism>
<dbReference type="Proteomes" id="UP001604336">
    <property type="component" value="Unassembled WGS sequence"/>
</dbReference>
<dbReference type="InterPro" id="IPR046450">
    <property type="entry name" value="PA_dom_sf"/>
</dbReference>
<evidence type="ECO:0000313" key="14">
    <source>
        <dbReference type="EMBL" id="KAL2516831.1"/>
    </source>
</evidence>
<dbReference type="InterPro" id="IPR036852">
    <property type="entry name" value="Peptidase_S8/S53_dom_sf"/>
</dbReference>
<protein>
    <submittedName>
        <fullName evidence="14">Subtilisin-like protease SBT1.2</fullName>
    </submittedName>
</protein>
<feature type="domain" description="Peptidase S8/S53" evidence="10">
    <location>
        <begin position="137"/>
        <end position="571"/>
    </location>
</feature>
<dbReference type="InterPro" id="IPR041469">
    <property type="entry name" value="Subtilisin-like_FN3"/>
</dbReference>
<comment type="caution">
    <text evidence="14">The sequence shown here is derived from an EMBL/GenBank/DDBJ whole genome shotgun (WGS) entry which is preliminary data.</text>
</comment>
<keyword evidence="2 8" id="KW-0645">Protease</keyword>
<name>A0ABD1TVT1_9LAMI</name>
<proteinExistence type="inferred from homology"/>
<dbReference type="Pfam" id="PF02225">
    <property type="entry name" value="PA"/>
    <property type="match status" value="1"/>
</dbReference>
<gene>
    <name evidence="14" type="ORF">Adt_13078</name>
</gene>
<evidence type="ECO:0000256" key="3">
    <source>
        <dbReference type="ARBA" id="ARBA00022729"/>
    </source>
</evidence>
<evidence type="ECO:0000259" key="13">
    <source>
        <dbReference type="Pfam" id="PF17766"/>
    </source>
</evidence>
<evidence type="ECO:0000256" key="7">
    <source>
        <dbReference type="PIRSR" id="PIRSR615500-1"/>
    </source>
</evidence>